<evidence type="ECO:0000313" key="1">
    <source>
        <dbReference type="EMBL" id="GJE92502.1"/>
    </source>
</evidence>
<reference evidence="1 2" key="1">
    <citation type="submission" date="2021-08" db="EMBL/GenBank/DDBJ databases">
        <title>Draft Genome Sequence of Phanerochaete sordida strain YK-624.</title>
        <authorList>
            <person name="Mori T."/>
            <person name="Dohra H."/>
            <person name="Suzuki T."/>
            <person name="Kawagishi H."/>
            <person name="Hirai H."/>
        </authorList>
    </citation>
    <scope>NUCLEOTIDE SEQUENCE [LARGE SCALE GENOMIC DNA]</scope>
    <source>
        <strain evidence="1 2">YK-624</strain>
    </source>
</reference>
<dbReference type="EMBL" id="BPQB01000027">
    <property type="protein sequence ID" value="GJE92502.1"/>
    <property type="molecule type" value="Genomic_DNA"/>
</dbReference>
<gene>
    <name evidence="1" type="ORF">PsYK624_086560</name>
</gene>
<proteinExistence type="predicted"/>
<organism evidence="1 2">
    <name type="scientific">Phanerochaete sordida</name>
    <dbReference type="NCBI Taxonomy" id="48140"/>
    <lineage>
        <taxon>Eukaryota</taxon>
        <taxon>Fungi</taxon>
        <taxon>Dikarya</taxon>
        <taxon>Basidiomycota</taxon>
        <taxon>Agaricomycotina</taxon>
        <taxon>Agaricomycetes</taxon>
        <taxon>Polyporales</taxon>
        <taxon>Phanerochaetaceae</taxon>
        <taxon>Phanerochaete</taxon>
    </lineage>
</organism>
<dbReference type="Proteomes" id="UP000703269">
    <property type="component" value="Unassembled WGS sequence"/>
</dbReference>
<comment type="caution">
    <text evidence="1">The sequence shown here is derived from an EMBL/GenBank/DDBJ whole genome shotgun (WGS) entry which is preliminary data.</text>
</comment>
<accession>A0A9P3LFY0</accession>
<keyword evidence="2" id="KW-1185">Reference proteome</keyword>
<dbReference type="AlphaFoldDB" id="A0A9P3LFY0"/>
<protein>
    <submittedName>
        <fullName evidence="1">Uncharacterized protein</fullName>
    </submittedName>
</protein>
<evidence type="ECO:0000313" key="2">
    <source>
        <dbReference type="Proteomes" id="UP000703269"/>
    </source>
</evidence>
<name>A0A9P3LFY0_9APHY</name>
<sequence>MAQFTEAFAGATRVVFGPANMDIAGGDAPPSPFSASEESVKASTAVIDATRAQTLHIIVYSGTPHAAALRHVDLARNRTLRALKIEVVYDTLDGSRIIDVWRSILAVLRSITEATALECLTLTSPVPLASLRAGWSRSALVAALRQPLYSIDHCLVGIVDSAPVEYVVVVAPQGETFLSTDWARARSLLPALYDYGMLRH</sequence>